<dbReference type="Pfam" id="PF01909">
    <property type="entry name" value="NTP_transf_2"/>
    <property type="match status" value="1"/>
</dbReference>
<keyword evidence="3" id="KW-1185">Reference proteome</keyword>
<dbReference type="InterPro" id="IPR002934">
    <property type="entry name" value="Polymerase_NTP_transf_dom"/>
</dbReference>
<reference evidence="3" key="1">
    <citation type="journal article" date="2019" name="Int. J. Syst. Evol. Microbiol.">
        <title>The Global Catalogue of Microorganisms (GCM) 10K type strain sequencing project: providing services to taxonomists for standard genome sequencing and annotation.</title>
        <authorList>
            <consortium name="The Broad Institute Genomics Platform"/>
            <consortium name="The Broad Institute Genome Sequencing Center for Infectious Disease"/>
            <person name="Wu L."/>
            <person name="Ma J."/>
        </authorList>
    </citation>
    <scope>NUCLEOTIDE SEQUENCE [LARGE SCALE GENOMIC DNA]</scope>
    <source>
        <strain evidence="3">NBRC 108725</strain>
    </source>
</reference>
<name>A0ABN6XQL9_9MICO</name>
<accession>A0ABN6XQL9</accession>
<dbReference type="CDD" id="cd05403">
    <property type="entry name" value="NT_KNTase_like"/>
    <property type="match status" value="1"/>
</dbReference>
<gene>
    <name evidence="2" type="ORF">GCM10025866_32180</name>
</gene>
<organism evidence="2 3">
    <name type="scientific">Naasia aerilata</name>
    <dbReference type="NCBI Taxonomy" id="1162966"/>
    <lineage>
        <taxon>Bacteria</taxon>
        <taxon>Bacillati</taxon>
        <taxon>Actinomycetota</taxon>
        <taxon>Actinomycetes</taxon>
        <taxon>Micrococcales</taxon>
        <taxon>Microbacteriaceae</taxon>
        <taxon>Naasia</taxon>
    </lineage>
</organism>
<dbReference type="PROSITE" id="PS00380">
    <property type="entry name" value="RHODANESE_1"/>
    <property type="match status" value="1"/>
</dbReference>
<proteinExistence type="predicted"/>
<protein>
    <recommendedName>
        <fullName evidence="1">Polymerase nucleotidyl transferase domain-containing protein</fullName>
    </recommendedName>
</protein>
<dbReference type="SUPFAM" id="SSF81301">
    <property type="entry name" value="Nucleotidyltransferase"/>
    <property type="match status" value="1"/>
</dbReference>
<dbReference type="Gene3D" id="3.30.460.10">
    <property type="entry name" value="Beta Polymerase, domain 2"/>
    <property type="match status" value="1"/>
</dbReference>
<sequence>MDTAVANLSTAFVDRHLPGASAIFVGGSASTGRRTATSDIDLLVFAPAEAFANASSRAWIAREQGERFEVFAYTAEAFRVVRARLRLAASGAALPPRGGHPTALGS</sequence>
<dbReference type="InterPro" id="IPR043519">
    <property type="entry name" value="NT_sf"/>
</dbReference>
<dbReference type="RefSeq" id="WP_286277246.1">
    <property type="nucleotide sequence ID" value="NZ_AP027731.1"/>
</dbReference>
<evidence type="ECO:0000313" key="3">
    <source>
        <dbReference type="Proteomes" id="UP001321498"/>
    </source>
</evidence>
<dbReference type="InterPro" id="IPR001307">
    <property type="entry name" value="Thiosulphate_STrfase_CS"/>
</dbReference>
<evidence type="ECO:0000259" key="1">
    <source>
        <dbReference type="Pfam" id="PF01909"/>
    </source>
</evidence>
<evidence type="ECO:0000313" key="2">
    <source>
        <dbReference type="EMBL" id="BDZ47309.1"/>
    </source>
</evidence>
<dbReference type="EMBL" id="AP027731">
    <property type="protein sequence ID" value="BDZ47309.1"/>
    <property type="molecule type" value="Genomic_DNA"/>
</dbReference>
<feature type="domain" description="Polymerase nucleotidyl transferase" evidence="1">
    <location>
        <begin position="12"/>
        <end position="51"/>
    </location>
</feature>
<dbReference type="Proteomes" id="UP001321498">
    <property type="component" value="Chromosome"/>
</dbReference>